<organism evidence="2 3">
    <name type="scientific">Globodera pallida</name>
    <name type="common">Potato cyst nematode worm</name>
    <name type="synonym">Heterodera pallida</name>
    <dbReference type="NCBI Taxonomy" id="36090"/>
    <lineage>
        <taxon>Eukaryota</taxon>
        <taxon>Metazoa</taxon>
        <taxon>Ecdysozoa</taxon>
        <taxon>Nematoda</taxon>
        <taxon>Chromadorea</taxon>
        <taxon>Rhabditida</taxon>
        <taxon>Tylenchina</taxon>
        <taxon>Tylenchomorpha</taxon>
        <taxon>Tylenchoidea</taxon>
        <taxon>Heteroderidae</taxon>
        <taxon>Heteroderinae</taxon>
        <taxon>Globodera</taxon>
    </lineage>
</organism>
<evidence type="ECO:0000313" key="3">
    <source>
        <dbReference type="WBParaSite" id="GPLIN_000198700"/>
    </source>
</evidence>
<feature type="region of interest" description="Disordered" evidence="1">
    <location>
        <begin position="55"/>
        <end position="84"/>
    </location>
</feature>
<accession>A0A183BN02</accession>
<evidence type="ECO:0000256" key="1">
    <source>
        <dbReference type="SAM" id="MobiDB-lite"/>
    </source>
</evidence>
<evidence type="ECO:0000313" key="2">
    <source>
        <dbReference type="Proteomes" id="UP000050741"/>
    </source>
</evidence>
<dbReference type="AlphaFoldDB" id="A0A183BN02"/>
<reference evidence="2" key="1">
    <citation type="submission" date="2014-05" db="EMBL/GenBank/DDBJ databases">
        <title>The genome and life-stage specific transcriptomes of Globodera pallida elucidate key aspects of plant parasitism by a cyst nematode.</title>
        <authorList>
            <person name="Cotton J.A."/>
            <person name="Lilley C.J."/>
            <person name="Jones L.M."/>
            <person name="Kikuchi T."/>
            <person name="Reid A.J."/>
            <person name="Thorpe P."/>
            <person name="Tsai I.J."/>
            <person name="Beasley H."/>
            <person name="Blok V."/>
            <person name="Cock P.J.A."/>
            <person name="Van den Akker S.E."/>
            <person name="Holroyd N."/>
            <person name="Hunt M."/>
            <person name="Mantelin S."/>
            <person name="Naghra H."/>
            <person name="Pain A."/>
            <person name="Palomares-Rius J.E."/>
            <person name="Zarowiecki M."/>
            <person name="Berriman M."/>
            <person name="Jones J.T."/>
            <person name="Urwin P.E."/>
        </authorList>
    </citation>
    <scope>NUCLEOTIDE SEQUENCE [LARGE SCALE GENOMIC DNA]</scope>
    <source>
        <strain evidence="2">Lindley</strain>
    </source>
</reference>
<keyword evidence="2" id="KW-1185">Reference proteome</keyword>
<proteinExistence type="predicted"/>
<protein>
    <submittedName>
        <fullName evidence="3">BZIP domain-containing protein</fullName>
    </submittedName>
</protein>
<dbReference type="WBParaSite" id="GPLIN_000198700">
    <property type="protein sequence ID" value="GPLIN_000198700"/>
    <property type="gene ID" value="GPLIN_000198700"/>
</dbReference>
<dbReference type="Proteomes" id="UP000050741">
    <property type="component" value="Unassembled WGS sequence"/>
</dbReference>
<name>A0A183BN02_GLOPA</name>
<feature type="compositionally biased region" description="Polar residues" evidence="1">
    <location>
        <begin position="57"/>
        <end position="69"/>
    </location>
</feature>
<reference evidence="3" key="2">
    <citation type="submission" date="2016-06" db="UniProtKB">
        <authorList>
            <consortium name="WormBaseParasite"/>
        </authorList>
    </citation>
    <scope>IDENTIFICATION</scope>
</reference>
<sequence length="137" mass="15319">MLGIDVWHELQVRPIQRLPSGFMLCHSTIGKIISGSGRIELTQASNVTFVSPIHAQATATPQPSNNNEPISKLTAKARRKLSDYEKRRQLKEKALSDSINGTSCSQAQLGCAPPLLVQQHLWQGNQNYRPNVRHRQQ</sequence>